<dbReference type="GeneID" id="111112219"/>
<dbReference type="PANTHER" id="PTHR23349:SF112">
    <property type="entry name" value="48 RELATED 1, ISOFORM B"/>
    <property type="match status" value="1"/>
</dbReference>
<dbReference type="GO" id="GO:0032502">
    <property type="term" value="P:developmental process"/>
    <property type="evidence" value="ECO:0007669"/>
    <property type="project" value="TreeGrafter"/>
</dbReference>
<dbReference type="PROSITE" id="PS50888">
    <property type="entry name" value="BHLH"/>
    <property type="match status" value="1"/>
</dbReference>
<dbReference type="InterPro" id="IPR011598">
    <property type="entry name" value="bHLH_dom"/>
</dbReference>
<dbReference type="AlphaFoldDB" id="A0A8B8BPS1"/>
<dbReference type="SMART" id="SM00353">
    <property type="entry name" value="HLH"/>
    <property type="match status" value="1"/>
</dbReference>
<dbReference type="GO" id="GO:0000981">
    <property type="term" value="F:DNA-binding transcription factor activity, RNA polymerase II-specific"/>
    <property type="evidence" value="ECO:0007669"/>
    <property type="project" value="TreeGrafter"/>
</dbReference>
<dbReference type="RefSeq" id="XP_022305338.1">
    <property type="nucleotide sequence ID" value="XM_022449630.1"/>
</dbReference>
<name>A0A8B8BPS1_CRAVI</name>
<reference evidence="3" key="1">
    <citation type="submission" date="2025-08" db="UniProtKB">
        <authorList>
            <consortium name="RefSeq"/>
        </authorList>
    </citation>
    <scope>IDENTIFICATION</scope>
    <source>
        <tissue evidence="3">Whole sample</tissue>
    </source>
</reference>
<dbReference type="PANTHER" id="PTHR23349">
    <property type="entry name" value="BASIC HELIX-LOOP-HELIX TRANSCRIPTION FACTOR, TWIST"/>
    <property type="match status" value="1"/>
</dbReference>
<dbReference type="InterPro" id="IPR036638">
    <property type="entry name" value="HLH_DNA-bd_sf"/>
</dbReference>
<dbReference type="SUPFAM" id="SSF47459">
    <property type="entry name" value="HLH, helix-loop-helix DNA-binding domain"/>
    <property type="match status" value="1"/>
</dbReference>
<dbReference type="CDD" id="cd19686">
    <property type="entry name" value="bHLH_TS_FERD3L_like"/>
    <property type="match status" value="1"/>
</dbReference>
<feature type="domain" description="BHLH" evidence="1">
    <location>
        <begin position="56"/>
        <end position="109"/>
    </location>
</feature>
<dbReference type="Pfam" id="PF00010">
    <property type="entry name" value="HLH"/>
    <property type="match status" value="1"/>
</dbReference>
<dbReference type="Gene3D" id="4.10.280.10">
    <property type="entry name" value="Helix-loop-helix DNA-binding domain"/>
    <property type="match status" value="1"/>
</dbReference>
<dbReference type="KEGG" id="cvn:111112219"/>
<protein>
    <submittedName>
        <fullName evidence="3">Pancreas transcription factor 1 subunit alpha-like</fullName>
    </submittedName>
</protein>
<proteinExistence type="predicted"/>
<sequence length="206" mass="23589">MSAVMDTFLLDEDFLDFYEPLEYSDGLDSQASNESDEENFFFFSDKHTGKPVKKQQQRKAANMRERRRMKSINDAFDNLRNSIPSTLNADRRLSKVDTLRLAIRYIGHLSDLVQTTTELPTEAAMKKNSRAHEKVIVRCHFTDGAGGLLDQQEPLLGHSLSWEINKPPNQTGTNRFSAKVWVPEIPTESDLINISSYSNDFHQYLS</sequence>
<organism evidence="2 3">
    <name type="scientific">Crassostrea virginica</name>
    <name type="common">Eastern oyster</name>
    <dbReference type="NCBI Taxonomy" id="6565"/>
    <lineage>
        <taxon>Eukaryota</taxon>
        <taxon>Metazoa</taxon>
        <taxon>Spiralia</taxon>
        <taxon>Lophotrochozoa</taxon>
        <taxon>Mollusca</taxon>
        <taxon>Bivalvia</taxon>
        <taxon>Autobranchia</taxon>
        <taxon>Pteriomorphia</taxon>
        <taxon>Ostreida</taxon>
        <taxon>Ostreoidea</taxon>
        <taxon>Ostreidae</taxon>
        <taxon>Crassostrea</taxon>
    </lineage>
</organism>
<gene>
    <name evidence="3" type="primary">LOC111112219</name>
</gene>
<evidence type="ECO:0000313" key="2">
    <source>
        <dbReference type="Proteomes" id="UP000694844"/>
    </source>
</evidence>
<evidence type="ECO:0000313" key="3">
    <source>
        <dbReference type="RefSeq" id="XP_022305338.1"/>
    </source>
</evidence>
<dbReference type="Proteomes" id="UP000694844">
    <property type="component" value="Chromosome 9"/>
</dbReference>
<dbReference type="OrthoDB" id="6106870at2759"/>
<dbReference type="GO" id="GO:0046983">
    <property type="term" value="F:protein dimerization activity"/>
    <property type="evidence" value="ECO:0007669"/>
    <property type="project" value="InterPro"/>
</dbReference>
<keyword evidence="2" id="KW-1185">Reference proteome</keyword>
<evidence type="ECO:0000259" key="1">
    <source>
        <dbReference type="PROSITE" id="PS50888"/>
    </source>
</evidence>
<accession>A0A8B8BPS1</accession>
<dbReference type="GO" id="GO:0000977">
    <property type="term" value="F:RNA polymerase II transcription regulatory region sequence-specific DNA binding"/>
    <property type="evidence" value="ECO:0007669"/>
    <property type="project" value="TreeGrafter"/>
</dbReference>
<dbReference type="InterPro" id="IPR050283">
    <property type="entry name" value="E-box_TF_Regulators"/>
</dbReference>